<dbReference type="RefSeq" id="WP_066194450.1">
    <property type="nucleotide sequence ID" value="NZ_JARSFA010000024.1"/>
</dbReference>
<evidence type="ECO:0000313" key="3">
    <source>
        <dbReference type="Proteomes" id="UP000233343"/>
    </source>
</evidence>
<dbReference type="InterPro" id="IPR007159">
    <property type="entry name" value="SpoVT-AbrB_dom"/>
</dbReference>
<sequence length="116" mass="13466">MYYLRKITTNGQVSIPKVFIDLLQINDGDYVFIYVEGEKLIIRRFHPDSRLNQCIFRNGKLTIPIEIRKQFNITTITVLLVQLVIEDSKIVISPNSSDVSSRYLENQCGRLTQLEC</sequence>
<feature type="domain" description="SpoVT-AbrB" evidence="1">
    <location>
        <begin position="5"/>
        <end position="50"/>
    </location>
</feature>
<gene>
    <name evidence="2" type="ORF">CWS20_23595</name>
</gene>
<dbReference type="InterPro" id="IPR037914">
    <property type="entry name" value="SpoVT-AbrB_sf"/>
</dbReference>
<dbReference type="SUPFAM" id="SSF89447">
    <property type="entry name" value="AbrB/MazE/MraZ-like"/>
    <property type="match status" value="1"/>
</dbReference>
<evidence type="ECO:0000313" key="2">
    <source>
        <dbReference type="EMBL" id="PKG26550.1"/>
    </source>
</evidence>
<feature type="domain" description="SpoVT-AbrB" evidence="1">
    <location>
        <begin position="53"/>
        <end position="100"/>
    </location>
</feature>
<dbReference type="AlphaFoldDB" id="A0A2N0ZAL3"/>
<reference evidence="2 3" key="1">
    <citation type="journal article" date="2010" name="Int. J. Syst. Evol. Microbiol.">
        <title>Bacillus horneckiae sp. nov., isolated from a spacecraft-assembly clean room.</title>
        <authorList>
            <person name="Vaishampayan P."/>
            <person name="Probst A."/>
            <person name="Krishnamurthi S."/>
            <person name="Ghosh S."/>
            <person name="Osman S."/>
            <person name="McDowall A."/>
            <person name="Ruckmani A."/>
            <person name="Mayilraj S."/>
            <person name="Venkateswaran K."/>
        </authorList>
    </citation>
    <scope>NUCLEOTIDE SEQUENCE [LARGE SCALE GENOMIC DNA]</scope>
    <source>
        <strain evidence="3">1PO1SC</strain>
    </source>
</reference>
<dbReference type="EMBL" id="PISD01000065">
    <property type="protein sequence ID" value="PKG26550.1"/>
    <property type="molecule type" value="Genomic_DNA"/>
</dbReference>
<keyword evidence="2" id="KW-0238">DNA-binding</keyword>
<accession>A0A2N0ZAL3</accession>
<comment type="caution">
    <text evidence="2">The sequence shown here is derived from an EMBL/GenBank/DDBJ whole genome shotgun (WGS) entry which is preliminary data.</text>
</comment>
<dbReference type="SMART" id="SM00966">
    <property type="entry name" value="SpoVT_AbrB"/>
    <property type="match status" value="2"/>
</dbReference>
<dbReference type="NCBIfam" id="TIGR01439">
    <property type="entry name" value="lp_hng_hel_AbrB"/>
    <property type="match status" value="1"/>
</dbReference>
<dbReference type="PANTHER" id="PTHR34860:SF6">
    <property type="entry name" value="REPRESSOR-LIKE PROTEIN SSO7C3"/>
    <property type="match status" value="1"/>
</dbReference>
<dbReference type="Gene3D" id="2.10.260.10">
    <property type="match status" value="1"/>
</dbReference>
<evidence type="ECO:0000259" key="1">
    <source>
        <dbReference type="SMART" id="SM00966"/>
    </source>
</evidence>
<protein>
    <submittedName>
        <fullName evidence="2">AbrB/MazE/SpoVT family DNA-binding domain-containing protein</fullName>
    </submittedName>
</protein>
<name>A0A2N0ZAL3_9BACI</name>
<organism evidence="2 3">
    <name type="scientific">Cytobacillus horneckiae</name>
    <dbReference type="NCBI Taxonomy" id="549687"/>
    <lineage>
        <taxon>Bacteria</taxon>
        <taxon>Bacillati</taxon>
        <taxon>Bacillota</taxon>
        <taxon>Bacilli</taxon>
        <taxon>Bacillales</taxon>
        <taxon>Bacillaceae</taxon>
        <taxon>Cytobacillus</taxon>
    </lineage>
</organism>
<proteinExistence type="predicted"/>
<dbReference type="Pfam" id="PF04014">
    <property type="entry name" value="MazE_antitoxin"/>
    <property type="match status" value="1"/>
</dbReference>
<dbReference type="Proteomes" id="UP000233343">
    <property type="component" value="Unassembled WGS sequence"/>
</dbReference>
<dbReference type="PANTHER" id="PTHR34860">
    <property type="entry name" value="REPRESSOR-LIKE PROTEIN SSO7C3"/>
    <property type="match status" value="1"/>
</dbReference>
<dbReference type="InterPro" id="IPR052975">
    <property type="entry name" value="Repressor-like_regulatory"/>
</dbReference>
<dbReference type="GO" id="GO:0003677">
    <property type="term" value="F:DNA binding"/>
    <property type="evidence" value="ECO:0007669"/>
    <property type="project" value="UniProtKB-KW"/>
</dbReference>
<keyword evidence="3" id="KW-1185">Reference proteome</keyword>